<feature type="domain" description="HTH araC/xylS-type" evidence="4">
    <location>
        <begin position="180"/>
        <end position="278"/>
    </location>
</feature>
<dbReference type="Proteomes" id="UP000183200">
    <property type="component" value="Unassembled WGS sequence"/>
</dbReference>
<dbReference type="PANTHER" id="PTHR43280">
    <property type="entry name" value="ARAC-FAMILY TRANSCRIPTIONAL REGULATOR"/>
    <property type="match status" value="1"/>
</dbReference>
<dbReference type="SUPFAM" id="SSF46689">
    <property type="entry name" value="Homeodomain-like"/>
    <property type="match status" value="2"/>
</dbReference>
<evidence type="ECO:0000256" key="2">
    <source>
        <dbReference type="ARBA" id="ARBA00023125"/>
    </source>
</evidence>
<keyword evidence="1" id="KW-0805">Transcription regulation</keyword>
<sequence length="285" mass="32933">MKPFIQKLTLNENTSFVAKTFKTPNFEVGWHQHIEYELILFTQGSGLSFVGNHVGEFETGDIYFLGSNLPHTFQKRDPELITSAMVVQFREDFWGTEILNIPESRYIKKLLLTSLSGLKITGDSRQLLFPLISNLETAIGFQRILILGQCLEIIATSKEYVEISTLDVKQMNNKDKECIDRIFQFTIDSFKESISLSQVADIASMSIPAFCNYFKKSTKKTYINFLNEIRIGYACTSLVETKKTVLDICFDSGYNTMANFHKQFLKIKKTTPLQYRLWYFRHINN</sequence>
<keyword evidence="3" id="KW-0804">Transcription</keyword>
<dbReference type="InterPro" id="IPR011051">
    <property type="entry name" value="RmlC_Cupin_sf"/>
</dbReference>
<dbReference type="InterPro" id="IPR003313">
    <property type="entry name" value="AraC-bd"/>
</dbReference>
<dbReference type="Gene3D" id="2.60.120.10">
    <property type="entry name" value="Jelly Rolls"/>
    <property type="match status" value="1"/>
</dbReference>
<name>A0A1G9Z063_9SPHI</name>
<evidence type="ECO:0000259" key="4">
    <source>
        <dbReference type="PROSITE" id="PS01124"/>
    </source>
</evidence>
<dbReference type="RefSeq" id="WP_074609607.1">
    <property type="nucleotide sequence ID" value="NZ_FNGY01000006.1"/>
</dbReference>
<evidence type="ECO:0000256" key="1">
    <source>
        <dbReference type="ARBA" id="ARBA00023015"/>
    </source>
</evidence>
<keyword evidence="6" id="KW-1185">Reference proteome</keyword>
<protein>
    <submittedName>
        <fullName evidence="5">AraC-type DNA-binding protein</fullName>
    </submittedName>
</protein>
<dbReference type="PROSITE" id="PS01124">
    <property type="entry name" value="HTH_ARAC_FAMILY_2"/>
    <property type="match status" value="1"/>
</dbReference>
<dbReference type="Pfam" id="PF02311">
    <property type="entry name" value="AraC_binding"/>
    <property type="match status" value="1"/>
</dbReference>
<dbReference type="PROSITE" id="PS00041">
    <property type="entry name" value="HTH_ARAC_FAMILY_1"/>
    <property type="match status" value="1"/>
</dbReference>
<dbReference type="OrthoDB" id="9787988at2"/>
<dbReference type="SUPFAM" id="SSF51182">
    <property type="entry name" value="RmlC-like cupins"/>
    <property type="match status" value="1"/>
</dbReference>
<dbReference type="Pfam" id="PF12833">
    <property type="entry name" value="HTH_18"/>
    <property type="match status" value="1"/>
</dbReference>
<proteinExistence type="predicted"/>
<reference evidence="6" key="1">
    <citation type="submission" date="2016-10" db="EMBL/GenBank/DDBJ databases">
        <authorList>
            <person name="Varghese N."/>
            <person name="Submissions S."/>
        </authorList>
    </citation>
    <scope>NUCLEOTIDE SEQUENCE [LARGE SCALE GENOMIC DNA]</scope>
    <source>
        <strain evidence="6">DSM 19110</strain>
    </source>
</reference>
<dbReference type="GO" id="GO:0003700">
    <property type="term" value="F:DNA-binding transcription factor activity"/>
    <property type="evidence" value="ECO:0007669"/>
    <property type="project" value="InterPro"/>
</dbReference>
<dbReference type="SMART" id="SM00342">
    <property type="entry name" value="HTH_ARAC"/>
    <property type="match status" value="1"/>
</dbReference>
<dbReference type="InterPro" id="IPR014710">
    <property type="entry name" value="RmlC-like_jellyroll"/>
</dbReference>
<dbReference type="InterPro" id="IPR018060">
    <property type="entry name" value="HTH_AraC"/>
</dbReference>
<keyword evidence="2 5" id="KW-0238">DNA-binding</keyword>
<dbReference type="GO" id="GO:0043565">
    <property type="term" value="F:sequence-specific DNA binding"/>
    <property type="evidence" value="ECO:0007669"/>
    <property type="project" value="InterPro"/>
</dbReference>
<accession>A0A1G9Z063</accession>
<dbReference type="AlphaFoldDB" id="A0A1G9Z063"/>
<dbReference type="PANTHER" id="PTHR43280:SF27">
    <property type="entry name" value="TRANSCRIPTIONAL REGULATOR MTLR"/>
    <property type="match status" value="1"/>
</dbReference>
<gene>
    <name evidence="5" type="ORF">SAMN05421820_106301</name>
</gene>
<organism evidence="5 6">
    <name type="scientific">Pedobacter steynii</name>
    <dbReference type="NCBI Taxonomy" id="430522"/>
    <lineage>
        <taxon>Bacteria</taxon>
        <taxon>Pseudomonadati</taxon>
        <taxon>Bacteroidota</taxon>
        <taxon>Sphingobacteriia</taxon>
        <taxon>Sphingobacteriales</taxon>
        <taxon>Sphingobacteriaceae</taxon>
        <taxon>Pedobacter</taxon>
    </lineage>
</organism>
<evidence type="ECO:0000313" key="6">
    <source>
        <dbReference type="Proteomes" id="UP000183200"/>
    </source>
</evidence>
<dbReference type="InterPro" id="IPR018062">
    <property type="entry name" value="HTH_AraC-typ_CS"/>
</dbReference>
<dbReference type="InterPro" id="IPR009057">
    <property type="entry name" value="Homeodomain-like_sf"/>
</dbReference>
<dbReference type="EMBL" id="FNGY01000006">
    <property type="protein sequence ID" value="SDN14714.1"/>
    <property type="molecule type" value="Genomic_DNA"/>
</dbReference>
<evidence type="ECO:0000313" key="5">
    <source>
        <dbReference type="EMBL" id="SDN14714.1"/>
    </source>
</evidence>
<dbReference type="Gene3D" id="1.10.10.60">
    <property type="entry name" value="Homeodomain-like"/>
    <property type="match status" value="2"/>
</dbReference>
<evidence type="ECO:0000256" key="3">
    <source>
        <dbReference type="ARBA" id="ARBA00023163"/>
    </source>
</evidence>